<reference evidence="2 3" key="1">
    <citation type="submission" date="2018-04" db="EMBL/GenBank/DDBJ databases">
        <authorList>
            <person name="Vogel A."/>
        </authorList>
    </citation>
    <scope>NUCLEOTIDE SEQUENCE [LARGE SCALE GENOMIC DNA]</scope>
</reference>
<evidence type="ECO:0000259" key="1">
    <source>
        <dbReference type="Pfam" id="PF14372"/>
    </source>
</evidence>
<dbReference type="EMBL" id="OOIL02001235">
    <property type="protein sequence ID" value="VFQ73593.1"/>
    <property type="molecule type" value="Genomic_DNA"/>
</dbReference>
<dbReference type="AlphaFoldDB" id="A0A484LBB4"/>
<dbReference type="GO" id="GO:0003677">
    <property type="term" value="F:DNA binding"/>
    <property type="evidence" value="ECO:0007669"/>
    <property type="project" value="InterPro"/>
</dbReference>
<dbReference type="Proteomes" id="UP000595140">
    <property type="component" value="Unassembled WGS sequence"/>
</dbReference>
<name>A0A484LBB4_9ASTE</name>
<dbReference type="PANTHER" id="PTHR23272:SF184">
    <property type="entry name" value="OS03G0311250 PROTEIN"/>
    <property type="match status" value="1"/>
</dbReference>
<keyword evidence="3" id="KW-1185">Reference proteome</keyword>
<accession>A0A484LBB4</accession>
<feature type="domain" description="hAT-like transposase RNase-H fold" evidence="1">
    <location>
        <begin position="73"/>
        <end position="173"/>
    </location>
</feature>
<gene>
    <name evidence="2" type="ORF">CCAM_LOCUS15369</name>
</gene>
<dbReference type="InterPro" id="IPR012337">
    <property type="entry name" value="RNaseH-like_sf"/>
</dbReference>
<protein>
    <recommendedName>
        <fullName evidence="1">hAT-like transposase RNase-H fold domain-containing protein</fullName>
    </recommendedName>
</protein>
<dbReference type="InterPro" id="IPR025525">
    <property type="entry name" value="hAT-like_transposase_RNase-H"/>
</dbReference>
<sequence>METRKKFRLDMPVRWNSTYFLLDHALYYKDVFIYLSERDSAVKSLVPSGDDWVKVAYVHKFLKVFYDVTNLFSASRHPTSNSYVHGVWKIQSALKDIENGPGYFLTDTVARMQAKFNKYWSDYNTVLCCATLLDPRYKVTFLKYCFVKNYGQEGATSRVDKVTDTLKLWFKEYNKLSDFQGDVLNTGCNLSTSNESELDD</sequence>
<organism evidence="2 3">
    <name type="scientific">Cuscuta campestris</name>
    <dbReference type="NCBI Taxonomy" id="132261"/>
    <lineage>
        <taxon>Eukaryota</taxon>
        <taxon>Viridiplantae</taxon>
        <taxon>Streptophyta</taxon>
        <taxon>Embryophyta</taxon>
        <taxon>Tracheophyta</taxon>
        <taxon>Spermatophyta</taxon>
        <taxon>Magnoliopsida</taxon>
        <taxon>eudicotyledons</taxon>
        <taxon>Gunneridae</taxon>
        <taxon>Pentapetalae</taxon>
        <taxon>asterids</taxon>
        <taxon>lamiids</taxon>
        <taxon>Solanales</taxon>
        <taxon>Convolvulaceae</taxon>
        <taxon>Cuscuteae</taxon>
        <taxon>Cuscuta</taxon>
        <taxon>Cuscuta subgen. Grammica</taxon>
        <taxon>Cuscuta sect. Cleistogrammica</taxon>
    </lineage>
</organism>
<dbReference type="PANTHER" id="PTHR23272">
    <property type="entry name" value="BED FINGER-RELATED"/>
    <property type="match status" value="1"/>
</dbReference>
<proteinExistence type="predicted"/>
<evidence type="ECO:0000313" key="2">
    <source>
        <dbReference type="EMBL" id="VFQ73593.1"/>
    </source>
</evidence>
<evidence type="ECO:0000313" key="3">
    <source>
        <dbReference type="Proteomes" id="UP000595140"/>
    </source>
</evidence>
<dbReference type="OrthoDB" id="1301219at2759"/>
<dbReference type="SUPFAM" id="SSF53098">
    <property type="entry name" value="Ribonuclease H-like"/>
    <property type="match status" value="1"/>
</dbReference>
<dbReference type="Pfam" id="PF14372">
    <property type="entry name" value="hAT-like_RNase-H"/>
    <property type="match status" value="1"/>
</dbReference>